<comment type="caution">
    <text evidence="1">The sequence shown here is derived from an EMBL/GenBank/DDBJ whole genome shotgun (WGS) entry which is preliminary data.</text>
</comment>
<dbReference type="Proteomes" id="UP000061348">
    <property type="component" value="Unassembled WGS sequence"/>
</dbReference>
<proteinExistence type="predicted"/>
<reference evidence="1 2" key="1">
    <citation type="submission" date="2015-05" db="EMBL/GenBank/DDBJ databases">
        <title>A genomic and transcriptomic approach to investigate the blue pigment phenotype in Pseudomonas fluorescens.</title>
        <authorList>
            <person name="Andreani N.A."/>
            <person name="Cardazzo B."/>
        </authorList>
    </citation>
    <scope>NUCLEOTIDE SEQUENCE [LARGE SCALE GENOMIC DNA]</scope>
    <source>
        <strain evidence="1 2">Ps_22</strain>
    </source>
</reference>
<evidence type="ECO:0000313" key="1">
    <source>
        <dbReference type="EMBL" id="KWV87544.1"/>
    </source>
</evidence>
<evidence type="ECO:0000313" key="2">
    <source>
        <dbReference type="Proteomes" id="UP000061348"/>
    </source>
</evidence>
<organism evidence="1 2">
    <name type="scientific">Pseudomonas fluorescens</name>
    <dbReference type="NCBI Taxonomy" id="294"/>
    <lineage>
        <taxon>Bacteria</taxon>
        <taxon>Pseudomonadati</taxon>
        <taxon>Pseudomonadota</taxon>
        <taxon>Gammaproteobacteria</taxon>
        <taxon>Pseudomonadales</taxon>
        <taxon>Pseudomonadaceae</taxon>
        <taxon>Pseudomonas</taxon>
    </lineage>
</organism>
<sequence>MPLFGLLVNPLIDRPGKAIAASTPGCLRAISDMRFITFSVRSRLAASGSWAKATRYCLSWAGTKPVGVWAKPKNVSTIKPA</sequence>
<name>A0A109LHF6_PSEFL</name>
<dbReference type="EMBL" id="LCYA01000077">
    <property type="protein sequence ID" value="KWV87544.1"/>
    <property type="molecule type" value="Genomic_DNA"/>
</dbReference>
<gene>
    <name evidence="1" type="ORF">PFLmoz3_02827</name>
</gene>
<dbReference type="AlphaFoldDB" id="A0A109LHF6"/>
<accession>A0A109LHF6</accession>
<protein>
    <submittedName>
        <fullName evidence="1">Uncharacterized protein</fullName>
    </submittedName>
</protein>